<dbReference type="CDD" id="cd01610">
    <property type="entry name" value="PAP2_like"/>
    <property type="match status" value="1"/>
</dbReference>
<keyword evidence="1" id="KW-0472">Membrane</keyword>
<feature type="transmembrane region" description="Helical" evidence="1">
    <location>
        <begin position="218"/>
        <end position="240"/>
    </location>
</feature>
<reference evidence="4" key="1">
    <citation type="submission" date="2016-10" db="EMBL/GenBank/DDBJ databases">
        <authorList>
            <person name="Varghese N."/>
            <person name="Submissions S."/>
        </authorList>
    </citation>
    <scope>NUCLEOTIDE SEQUENCE [LARGE SCALE GENOMIC DNA]</scope>
    <source>
        <strain evidence="4">DSM 17875</strain>
    </source>
</reference>
<dbReference type="AlphaFoldDB" id="A0A1H2FYC5"/>
<feature type="transmembrane region" description="Helical" evidence="1">
    <location>
        <begin position="19"/>
        <end position="36"/>
    </location>
</feature>
<feature type="transmembrane region" description="Helical" evidence="1">
    <location>
        <begin position="166"/>
        <end position="185"/>
    </location>
</feature>
<keyword evidence="1" id="KW-1133">Transmembrane helix</keyword>
<proteinExistence type="predicted"/>
<dbReference type="EMBL" id="LT629785">
    <property type="protein sequence ID" value="SDU12367.1"/>
    <property type="molecule type" value="Genomic_DNA"/>
</dbReference>
<keyword evidence="4" id="KW-1185">Reference proteome</keyword>
<feature type="transmembrane region" description="Helical" evidence="1">
    <location>
        <begin position="63"/>
        <end position="89"/>
    </location>
</feature>
<evidence type="ECO:0000256" key="1">
    <source>
        <dbReference type="SAM" id="Phobius"/>
    </source>
</evidence>
<keyword evidence="1" id="KW-0812">Transmembrane</keyword>
<feature type="transmembrane region" description="Helical" evidence="1">
    <location>
        <begin position="192"/>
        <end position="212"/>
    </location>
</feature>
<accession>A0A1H2FYC5</accession>
<dbReference type="InterPro" id="IPR000326">
    <property type="entry name" value="PAP2/HPO"/>
</dbReference>
<dbReference type="SUPFAM" id="SSF48317">
    <property type="entry name" value="Acid phosphatase/Vanadium-dependent haloperoxidase"/>
    <property type="match status" value="1"/>
</dbReference>
<dbReference type="Proteomes" id="UP000243232">
    <property type="component" value="Chromosome I"/>
</dbReference>
<name>A0A1H2FYC5_9PSED</name>
<protein>
    <submittedName>
        <fullName evidence="3">PAP2 superfamily protein</fullName>
    </submittedName>
</protein>
<dbReference type="STRING" id="364197.SAMN05216296_1909"/>
<sequence>MTSNCPELLRTQAAWRLPALLWLHLCALLLLASWLWPTGRGLWDLLDKQAFHLLNGSLDLHPVWAGFWAITSVRTFDLLAAGLMLLLILRKDWLFSQGERFHALFTFIGLLGALLILRVLFARLVEAYDWQHSSPSLMIDGSLRLSEQFPWLAEHMDLKDASKRSFPGDHASVLMLWGAFLALFARGGKLALILLLTLFLMLPRLVAGAHWLSDDLVGGVILTLLAFAWGYCTPFAELFASSMLRLANPILKRLPSWV</sequence>
<dbReference type="OrthoDB" id="8477781at2"/>
<feature type="transmembrane region" description="Helical" evidence="1">
    <location>
        <begin position="101"/>
        <end position="121"/>
    </location>
</feature>
<organism evidence="3 4">
    <name type="scientific">Pseudomonas pohangensis</name>
    <dbReference type="NCBI Taxonomy" id="364197"/>
    <lineage>
        <taxon>Bacteria</taxon>
        <taxon>Pseudomonadati</taxon>
        <taxon>Pseudomonadota</taxon>
        <taxon>Gammaproteobacteria</taxon>
        <taxon>Pseudomonadales</taxon>
        <taxon>Pseudomonadaceae</taxon>
        <taxon>Pseudomonas</taxon>
    </lineage>
</organism>
<dbReference type="Gene3D" id="1.20.144.10">
    <property type="entry name" value="Phosphatidic acid phosphatase type 2/haloperoxidase"/>
    <property type="match status" value="1"/>
</dbReference>
<dbReference type="InterPro" id="IPR036938">
    <property type="entry name" value="PAP2/HPO_sf"/>
</dbReference>
<feature type="domain" description="Phosphatidic acid phosphatase type 2/haloperoxidase" evidence="2">
    <location>
        <begin position="158"/>
        <end position="231"/>
    </location>
</feature>
<dbReference type="RefSeq" id="WP_157718833.1">
    <property type="nucleotide sequence ID" value="NZ_LT629785.1"/>
</dbReference>
<evidence type="ECO:0000313" key="3">
    <source>
        <dbReference type="EMBL" id="SDU12367.1"/>
    </source>
</evidence>
<evidence type="ECO:0000313" key="4">
    <source>
        <dbReference type="Proteomes" id="UP000243232"/>
    </source>
</evidence>
<dbReference type="Pfam" id="PF01569">
    <property type="entry name" value="PAP2"/>
    <property type="match status" value="1"/>
</dbReference>
<gene>
    <name evidence="3" type="ORF">SAMN05216296_1909</name>
</gene>
<evidence type="ECO:0000259" key="2">
    <source>
        <dbReference type="Pfam" id="PF01569"/>
    </source>
</evidence>